<reference evidence="2" key="2">
    <citation type="submission" date="2025-08" db="UniProtKB">
        <authorList>
            <consortium name="Ensembl"/>
        </authorList>
    </citation>
    <scope>IDENTIFICATION</scope>
</reference>
<reference evidence="2 3" key="1">
    <citation type="submission" date="2019-05" db="EMBL/GenBank/DDBJ databases">
        <title>A Chromosome-scale Meerkat (S. suricatta) Genome Assembly.</title>
        <authorList>
            <person name="Dudchenko O."/>
            <person name="Lieberman Aiden E."/>
            <person name="Tung J."/>
            <person name="Barreiro L.B."/>
            <person name="Clutton-Brock T.H."/>
        </authorList>
    </citation>
    <scope>NUCLEOTIDE SEQUENCE [LARGE SCALE GENOMIC DNA]</scope>
</reference>
<evidence type="ECO:0000313" key="2">
    <source>
        <dbReference type="Ensembl" id="ENSSSUP00005011416.1"/>
    </source>
</evidence>
<dbReference type="AlphaFoldDB" id="A0A673TQS5"/>
<accession>A0A673TQS5</accession>
<protein>
    <submittedName>
        <fullName evidence="2">Uncharacterized protein</fullName>
    </submittedName>
</protein>
<evidence type="ECO:0000313" key="3">
    <source>
        <dbReference type="Proteomes" id="UP000472268"/>
    </source>
</evidence>
<feature type="region of interest" description="Disordered" evidence="1">
    <location>
        <begin position="26"/>
        <end position="67"/>
    </location>
</feature>
<sequence>GMLVGAYMIFSLVPSSLLDVRVRGEKWSPTEGGKSPAQLWPCVPSWGSRARPESTGAGGMPVPQPHS</sequence>
<evidence type="ECO:0000256" key="1">
    <source>
        <dbReference type="SAM" id="MobiDB-lite"/>
    </source>
</evidence>
<name>A0A673TQS5_SURSU</name>
<keyword evidence="3" id="KW-1185">Reference proteome</keyword>
<organism evidence="2 3">
    <name type="scientific">Suricata suricatta</name>
    <name type="common">Meerkat</name>
    <dbReference type="NCBI Taxonomy" id="37032"/>
    <lineage>
        <taxon>Eukaryota</taxon>
        <taxon>Metazoa</taxon>
        <taxon>Chordata</taxon>
        <taxon>Craniata</taxon>
        <taxon>Vertebrata</taxon>
        <taxon>Euteleostomi</taxon>
        <taxon>Mammalia</taxon>
        <taxon>Eutheria</taxon>
        <taxon>Laurasiatheria</taxon>
        <taxon>Carnivora</taxon>
        <taxon>Feliformia</taxon>
        <taxon>Herpestidae</taxon>
        <taxon>Suricata</taxon>
    </lineage>
</organism>
<proteinExistence type="predicted"/>
<dbReference type="Ensembl" id="ENSSSUT00005013062.1">
    <property type="protein sequence ID" value="ENSSSUP00005011416.1"/>
    <property type="gene ID" value="ENSSSUG00005007320.1"/>
</dbReference>
<reference evidence="2" key="3">
    <citation type="submission" date="2025-09" db="UniProtKB">
        <authorList>
            <consortium name="Ensembl"/>
        </authorList>
    </citation>
    <scope>IDENTIFICATION</scope>
</reference>
<dbReference type="Proteomes" id="UP000472268">
    <property type="component" value="Chromosome 11"/>
</dbReference>